<feature type="compositionally biased region" description="Basic and acidic residues" evidence="1">
    <location>
        <begin position="851"/>
        <end position="874"/>
    </location>
</feature>
<feature type="transmembrane region" description="Helical" evidence="2">
    <location>
        <begin position="199"/>
        <end position="217"/>
    </location>
</feature>
<dbReference type="KEGG" id="tet:TTHERM_00427530"/>
<dbReference type="SUPFAM" id="SSF51206">
    <property type="entry name" value="cAMP-binding domain-like"/>
    <property type="match status" value="1"/>
</dbReference>
<dbReference type="GO" id="GO:0035725">
    <property type="term" value="P:sodium ion transmembrane transport"/>
    <property type="evidence" value="ECO:0007669"/>
    <property type="project" value="TreeGrafter"/>
</dbReference>
<dbReference type="InterPro" id="IPR014710">
    <property type="entry name" value="RmlC-like_jellyroll"/>
</dbReference>
<organism evidence="4 5">
    <name type="scientific">Tetrahymena thermophila (strain SB210)</name>
    <dbReference type="NCBI Taxonomy" id="312017"/>
    <lineage>
        <taxon>Eukaryota</taxon>
        <taxon>Sar</taxon>
        <taxon>Alveolata</taxon>
        <taxon>Ciliophora</taxon>
        <taxon>Intramacronucleata</taxon>
        <taxon>Oligohymenophorea</taxon>
        <taxon>Hymenostomatida</taxon>
        <taxon>Tetrahymenina</taxon>
        <taxon>Tetrahymenidae</taxon>
        <taxon>Tetrahymena</taxon>
    </lineage>
</organism>
<dbReference type="Gene3D" id="1.10.287.630">
    <property type="entry name" value="Helix hairpin bin"/>
    <property type="match status" value="1"/>
</dbReference>
<gene>
    <name evidence="4" type="ORF">TTHERM_00427530</name>
</gene>
<dbReference type="GO" id="GO:0098855">
    <property type="term" value="C:HCN channel complex"/>
    <property type="evidence" value="ECO:0007669"/>
    <property type="project" value="TreeGrafter"/>
</dbReference>
<dbReference type="eggNOG" id="KOG0501">
    <property type="taxonomic scope" value="Eukaryota"/>
</dbReference>
<dbReference type="Gene3D" id="2.60.120.10">
    <property type="entry name" value="Jelly Rolls"/>
    <property type="match status" value="1"/>
</dbReference>
<keyword evidence="2" id="KW-1133">Transmembrane helix</keyword>
<name>Q23AA5_TETTS</name>
<dbReference type="Proteomes" id="UP000009168">
    <property type="component" value="Unassembled WGS sequence"/>
</dbReference>
<dbReference type="Pfam" id="PF00027">
    <property type="entry name" value="cNMP_binding"/>
    <property type="match status" value="1"/>
</dbReference>
<feature type="transmembrane region" description="Helical" evidence="2">
    <location>
        <begin position="391"/>
        <end position="411"/>
    </location>
</feature>
<dbReference type="InterPro" id="IPR013099">
    <property type="entry name" value="K_chnl_dom"/>
</dbReference>
<evidence type="ECO:0000256" key="2">
    <source>
        <dbReference type="SAM" id="Phobius"/>
    </source>
</evidence>
<protein>
    <submittedName>
        <fullName evidence="4">Cyclic nucleotide-binding domain protein</fullName>
    </submittedName>
</protein>
<dbReference type="GO" id="GO:0003254">
    <property type="term" value="P:regulation of membrane depolarization"/>
    <property type="evidence" value="ECO:0007669"/>
    <property type="project" value="TreeGrafter"/>
</dbReference>
<dbReference type="Pfam" id="PF07885">
    <property type="entry name" value="Ion_trans_2"/>
    <property type="match status" value="1"/>
</dbReference>
<dbReference type="OrthoDB" id="421226at2759"/>
<feature type="compositionally biased region" description="Polar residues" evidence="1">
    <location>
        <begin position="818"/>
        <end position="831"/>
    </location>
</feature>
<feature type="region of interest" description="Disordered" evidence="1">
    <location>
        <begin position="818"/>
        <end position="874"/>
    </location>
</feature>
<dbReference type="InParanoid" id="Q23AA5"/>
<dbReference type="InterPro" id="IPR018490">
    <property type="entry name" value="cNMP-bd_dom_sf"/>
</dbReference>
<dbReference type="EMBL" id="GG662724">
    <property type="protein sequence ID" value="EAR93587.2"/>
    <property type="molecule type" value="Genomic_DNA"/>
</dbReference>
<dbReference type="GeneID" id="7830256"/>
<dbReference type="InterPro" id="IPR051413">
    <property type="entry name" value="K/Na_HCN_channel"/>
</dbReference>
<dbReference type="PANTHER" id="PTHR45689">
    <property type="entry name" value="I[[H]] CHANNEL, ISOFORM E"/>
    <property type="match status" value="1"/>
</dbReference>
<feature type="transmembrane region" description="Helical" evidence="2">
    <location>
        <begin position="343"/>
        <end position="366"/>
    </location>
</feature>
<dbReference type="CDD" id="cd00038">
    <property type="entry name" value="CAP_ED"/>
    <property type="match status" value="1"/>
</dbReference>
<evidence type="ECO:0000259" key="3">
    <source>
        <dbReference type="PROSITE" id="PS50042"/>
    </source>
</evidence>
<dbReference type="SUPFAM" id="SSF81324">
    <property type="entry name" value="Voltage-gated potassium channels"/>
    <property type="match status" value="1"/>
</dbReference>
<keyword evidence="2" id="KW-0812">Transmembrane</keyword>
<dbReference type="AlphaFoldDB" id="Q23AA5"/>
<dbReference type="PANTHER" id="PTHR45689:SF5">
    <property type="entry name" value="I[[H]] CHANNEL, ISOFORM E"/>
    <property type="match status" value="1"/>
</dbReference>
<keyword evidence="2" id="KW-0472">Membrane</keyword>
<evidence type="ECO:0000313" key="4">
    <source>
        <dbReference type="EMBL" id="EAR93587.2"/>
    </source>
</evidence>
<evidence type="ECO:0000256" key="1">
    <source>
        <dbReference type="SAM" id="MobiDB-lite"/>
    </source>
</evidence>
<dbReference type="RefSeq" id="XP_001013832.2">
    <property type="nucleotide sequence ID" value="XM_001013832.2"/>
</dbReference>
<accession>Q23AA5</accession>
<evidence type="ECO:0000313" key="5">
    <source>
        <dbReference type="Proteomes" id="UP000009168"/>
    </source>
</evidence>
<feature type="transmembrane region" description="Helical" evidence="2">
    <location>
        <begin position="423"/>
        <end position="440"/>
    </location>
</feature>
<dbReference type="InterPro" id="IPR000595">
    <property type="entry name" value="cNMP-bd_dom"/>
</dbReference>
<dbReference type="HOGENOM" id="CLU_274019_0_0_1"/>
<dbReference type="PROSITE" id="PS50042">
    <property type="entry name" value="CNMP_BINDING_3"/>
    <property type="match status" value="1"/>
</dbReference>
<dbReference type="GO" id="GO:0005249">
    <property type="term" value="F:voltage-gated potassium channel activity"/>
    <property type="evidence" value="ECO:0007669"/>
    <property type="project" value="TreeGrafter"/>
</dbReference>
<reference evidence="5" key="1">
    <citation type="journal article" date="2006" name="PLoS Biol.">
        <title>Macronuclear genome sequence of the ciliate Tetrahymena thermophila, a model eukaryote.</title>
        <authorList>
            <person name="Eisen J.A."/>
            <person name="Coyne R.S."/>
            <person name="Wu M."/>
            <person name="Wu D."/>
            <person name="Thiagarajan M."/>
            <person name="Wortman J.R."/>
            <person name="Badger J.H."/>
            <person name="Ren Q."/>
            <person name="Amedeo P."/>
            <person name="Jones K.M."/>
            <person name="Tallon L.J."/>
            <person name="Delcher A.L."/>
            <person name="Salzberg S.L."/>
            <person name="Silva J.C."/>
            <person name="Haas B.J."/>
            <person name="Majoros W.H."/>
            <person name="Farzad M."/>
            <person name="Carlton J.M."/>
            <person name="Smith R.K. Jr."/>
            <person name="Garg J."/>
            <person name="Pearlman R.E."/>
            <person name="Karrer K.M."/>
            <person name="Sun L."/>
            <person name="Manning G."/>
            <person name="Elde N.C."/>
            <person name="Turkewitz A.P."/>
            <person name="Asai D.J."/>
            <person name="Wilkes D.E."/>
            <person name="Wang Y."/>
            <person name="Cai H."/>
            <person name="Collins K."/>
            <person name="Stewart B.A."/>
            <person name="Lee S.R."/>
            <person name="Wilamowska K."/>
            <person name="Weinberg Z."/>
            <person name="Ruzzo W.L."/>
            <person name="Wloga D."/>
            <person name="Gaertig J."/>
            <person name="Frankel J."/>
            <person name="Tsao C.-C."/>
            <person name="Gorovsky M.A."/>
            <person name="Keeling P.J."/>
            <person name="Waller R.F."/>
            <person name="Patron N.J."/>
            <person name="Cherry J.M."/>
            <person name="Stover N.A."/>
            <person name="Krieger C.J."/>
            <person name="del Toro C."/>
            <person name="Ryder H.F."/>
            <person name="Williamson S.C."/>
            <person name="Barbeau R.A."/>
            <person name="Hamilton E.P."/>
            <person name="Orias E."/>
        </authorList>
    </citation>
    <scope>NUCLEOTIDE SEQUENCE [LARGE SCALE GENOMIC DNA]</scope>
    <source>
        <strain evidence="5">SB210</strain>
    </source>
</reference>
<proteinExistence type="predicted"/>
<dbReference type="SMART" id="SM00100">
    <property type="entry name" value="cNMP"/>
    <property type="match status" value="1"/>
</dbReference>
<sequence>MASFKKQNETSEKLDWLQIELNNQYSTNQITNSISKRKVLDLNTYNNNENEFKDEWNEEEKIKLEKILQKMKLMKNQQRAHDIVKNLPSRMYKNFDKTKFDLLNDRSSFYEEIVKDQRKPSHYQLETQKVQLHMPSIVLQKACSPEFNKGQRKKIEIFSNLNKQLKEIIKICCLSISSALKIIPVIQPSSTFKLAWDSINMLVILLCMFYLPVAIAFNFNYEEIMPKELLFVIPIFLIFDCLIHFNTGYFEKGQVITSRTKIFKKYFKNNILNDLISLVPFLITIYGELSQQIYIKIDGKNQILEIVLKILIIPFFFKAFYIKNRVIKRIEERFHLSFQATNIIMLAKLLYTIILINHLFACLWVGTAKIELGLKYTDTWMNYQQLHQSQWSVQYAAAFYFTTVTMITVGYGDILPITTLEKVVCIFIMMISCGVFGYSLNEIGAIFSNFYQVDNQINQKIGIIQRFMSRKNINPSLEYQIREYLEYYWREQAEQDQDQEQSIIDQLSESLKSKLLIEANKIVLKDSPIFKLNFSKYLIEQTVPLIKQIKYSPESLVCQRGVSDDAAIYFIENGSVDIIMNTKDKKSKPLFSLKKGDSFGTFTFFTGLPRQNNVIAREFTTILMIRRIDFLQLLQHFNEDFEKFCHIRDQISFLNDYTSVGIKCISCNSSYHLVSDCQYLHYIPNKAKIIKCHNESQNVKQQLRQEIQRREINKRYHFRNAKSTYHEINRQAHIFQDHYNSWINISDEDLTDFSDGYYGESELNQQIKNTDEDQNNKKMKFGFDQNNQFGSKNQLENINGNEGEINYQCSSFKMLTSQGNKLSKQKSQPDIENTPDRKSIPSKLSFKQKKTKEFQNSEIRTRSKTERSDRQYDENDERDLISIRLIVDSEQASFKPYVQEDQRIERVKKIKEYSSKSPMSRMNQQNDETDFTQLEKINSVNSSEEISVDKGQKQKLCKKQSNDLLKIVSQIGSKTNIKEEGNNQDQILRQLQTLLKNQQLLFSQNDQVKENQNLQKIDEIFLGFDQMKQFVKYNQRYNFPSVISRYNQFMDAKKKKIAKKRNDRLSKLRSTYTKTQLKIQDQNYQSQRKIQNLNINLAQSDLDLTRKYLQEGQKQVSDVESFSSRLQNSKYQKSENIFDYKNYFAQEQHNSMKYGMNSNSNLVLNSHSLFKDYQQNDTSNIKKQIMIIGDEFFKMQNFQEQDKQDFTCLDELTPTSAAVPNTFYNKDSLYQRSVNDRNYF</sequence>
<feature type="transmembrane region" description="Helical" evidence="2">
    <location>
        <begin position="301"/>
        <end position="322"/>
    </location>
</feature>
<feature type="transmembrane region" description="Helical" evidence="2">
    <location>
        <begin position="229"/>
        <end position="250"/>
    </location>
</feature>
<feature type="transmembrane region" description="Helical" evidence="2">
    <location>
        <begin position="271"/>
        <end position="289"/>
    </location>
</feature>
<dbReference type="Gene3D" id="1.10.287.70">
    <property type="match status" value="1"/>
</dbReference>
<keyword evidence="5" id="KW-1185">Reference proteome</keyword>
<feature type="domain" description="Cyclic nucleotide-binding" evidence="3">
    <location>
        <begin position="568"/>
        <end position="634"/>
    </location>
</feature>